<comment type="similarity">
    <text evidence="1">Belongs to the 'phage' integrase family.</text>
</comment>
<organism evidence="5 6">
    <name type="scientific">Pseudodesulfovibrio indicus</name>
    <dbReference type="NCBI Taxonomy" id="1716143"/>
    <lineage>
        <taxon>Bacteria</taxon>
        <taxon>Pseudomonadati</taxon>
        <taxon>Thermodesulfobacteriota</taxon>
        <taxon>Desulfovibrionia</taxon>
        <taxon>Desulfovibrionales</taxon>
        <taxon>Desulfovibrionaceae</taxon>
    </lineage>
</organism>
<keyword evidence="3" id="KW-0233">DNA recombination</keyword>
<keyword evidence="6" id="KW-1185">Reference proteome</keyword>
<dbReference type="EMBL" id="CP014206">
    <property type="protein sequence ID" value="AMK12477.1"/>
    <property type="molecule type" value="Genomic_DNA"/>
</dbReference>
<evidence type="ECO:0000256" key="2">
    <source>
        <dbReference type="ARBA" id="ARBA00022908"/>
    </source>
</evidence>
<dbReference type="PANTHER" id="PTHR30629:SF2">
    <property type="entry name" value="PROPHAGE INTEGRASE INTS-RELATED"/>
    <property type="match status" value="1"/>
</dbReference>
<dbReference type="Gene3D" id="1.10.443.10">
    <property type="entry name" value="Intergrase catalytic core"/>
    <property type="match status" value="1"/>
</dbReference>
<name>A0ABM5YZ67_9BACT</name>
<dbReference type="InterPro" id="IPR013762">
    <property type="entry name" value="Integrase-like_cat_sf"/>
</dbReference>
<feature type="domain" description="Tyr recombinase" evidence="4">
    <location>
        <begin position="245"/>
        <end position="423"/>
    </location>
</feature>
<dbReference type="SUPFAM" id="SSF56349">
    <property type="entry name" value="DNA breaking-rejoining enzymes"/>
    <property type="match status" value="1"/>
</dbReference>
<evidence type="ECO:0000256" key="3">
    <source>
        <dbReference type="ARBA" id="ARBA00023172"/>
    </source>
</evidence>
<keyword evidence="2" id="KW-0229">DNA integration</keyword>
<dbReference type="Proteomes" id="UP000055611">
    <property type="component" value="Chromosome"/>
</dbReference>
<proteinExistence type="inferred from homology"/>
<dbReference type="InterPro" id="IPR002104">
    <property type="entry name" value="Integrase_catalytic"/>
</dbReference>
<dbReference type="PROSITE" id="PS51898">
    <property type="entry name" value="TYR_RECOMBINASE"/>
    <property type="match status" value="1"/>
</dbReference>
<dbReference type="CDD" id="cd00796">
    <property type="entry name" value="INT_Rci_Hp1_C"/>
    <property type="match status" value="1"/>
</dbReference>
<gene>
    <name evidence="5" type="ORF">AWY79_15895</name>
</gene>
<evidence type="ECO:0000259" key="4">
    <source>
        <dbReference type="PROSITE" id="PS51898"/>
    </source>
</evidence>
<evidence type="ECO:0000256" key="1">
    <source>
        <dbReference type="ARBA" id="ARBA00008857"/>
    </source>
</evidence>
<evidence type="ECO:0000313" key="5">
    <source>
        <dbReference type="EMBL" id="AMK12477.1"/>
    </source>
</evidence>
<dbReference type="PANTHER" id="PTHR30629">
    <property type="entry name" value="PROPHAGE INTEGRASE"/>
    <property type="match status" value="1"/>
</dbReference>
<sequence length="443" mass="50205">MNALGRALRSLEQPSHHLILSGQNLKFQHGFCLFAAKGLGWHMAILARCPFCRVMQSVKNKHCKGCGEDLDKLKRSRKIQYWVSTSIPTNEKTAEGKNKYRQIRKPVGYSIQEARDADGKHSSLKRENRLFDILPESNLTFNELRGWYIKLKSVKGLASYDRVCTATGNFCDVFGETIIADLKQVDLEEYQGKRLDLGRAPATVDYEISVTKTMVTKGFDNDKLDGQALKPFRRLKRALKKGSNARKRIVSFAEYKALLAHASPHLRPIIVVGMMTGMRAAEVRELRWSQIDREAGFIRLGSEDVKEKSPKSIPINRHVETVLAKVVRSISHDYVFMYKGEPLLSPSGFKKSLGAACKRAEIPYGRKVENGLTFHDFRRTVKTNMLRAGVSKELRDTILGHSLEGMDVHYLVPSDSDLTQAMTEYTDWLDLQLQIRDQSSNQA</sequence>
<dbReference type="Pfam" id="PF00589">
    <property type="entry name" value="Phage_integrase"/>
    <property type="match status" value="1"/>
</dbReference>
<accession>A0ABM5YZ67</accession>
<dbReference type="InterPro" id="IPR011010">
    <property type="entry name" value="DNA_brk_join_enz"/>
</dbReference>
<dbReference type="InterPro" id="IPR050808">
    <property type="entry name" value="Phage_Integrase"/>
</dbReference>
<evidence type="ECO:0000313" key="6">
    <source>
        <dbReference type="Proteomes" id="UP000055611"/>
    </source>
</evidence>
<protein>
    <recommendedName>
        <fullName evidence="4">Tyr recombinase domain-containing protein</fullName>
    </recommendedName>
</protein>
<reference evidence="5 6" key="1">
    <citation type="journal article" date="2016" name="Front. Microbiol.">
        <title>Genome Sequence of the Piezophilic, Mesophilic Sulfate-Reducing Bacterium Desulfovibrio indicus J2T.</title>
        <authorList>
            <person name="Cao J."/>
            <person name="Maignien L."/>
            <person name="Shao Z."/>
            <person name="Alain K."/>
            <person name="Jebbar M."/>
        </authorList>
    </citation>
    <scope>NUCLEOTIDE SEQUENCE [LARGE SCALE GENOMIC DNA]</scope>
    <source>
        <strain evidence="5 6">J2</strain>
    </source>
</reference>
<dbReference type="RefSeq" id="WP_066806079.1">
    <property type="nucleotide sequence ID" value="NZ_CP014206.1"/>
</dbReference>